<name>A0ABU5DWR3_9PROT</name>
<dbReference type="EMBL" id="JAXCLX010000001">
    <property type="protein sequence ID" value="MDY0871754.1"/>
    <property type="molecule type" value="Genomic_DNA"/>
</dbReference>
<feature type="signal peptide" evidence="4">
    <location>
        <begin position="1"/>
        <end position="23"/>
    </location>
</feature>
<feature type="region of interest" description="Disordered" evidence="3">
    <location>
        <begin position="45"/>
        <end position="68"/>
    </location>
</feature>
<sequence length="644" mass="72970">MKRILLTAGLAAAWALMAPLASAAEVGSYVSPPYFADAEAKGDLPPVNERLPDHPSVATMDEPGRQGGEMRMLMASPKDSRILVAYSYARLVGYDRQYKIVPDLLESYDVQEGRIFTFHLRKGHRWSNGKAFTSEDFRFWWEDVANNADLMPAGPPRILLVDGEKPKVEIIDETTVRYSWSKANTDFLPALAAAGPLYIYAPSKYLKKFHQKYADPAELEAAVKDSGQPSWAALLNRRGNQYRNDNPKLPTLDPWVLRVKPPADRLVFVRNPYYYRVDAQGQQLPYLDQVVFDVAEGKLIPAKAGAGETDLQARYIRFDNYTFLKQAEKNGRFKLYLWDDSRGSNFALYPNLNCNDEGWRAVNRDVRFRRALSLGIDRHEINQAIYYGLGKESANTIQSLSPLFKPHYQTAWSSYDVSTANRLLDEMGLTQRDDENFRTLPDGRRMTIIVDTAGESTEESDILELIKDSWREIGIDMFVKPSQREVFRDRVFAGDSVMSVFFGVDNGLPTPDMSPQEFAPSTQQQLMWPKWGQYIETGGMNGTDIDLPEAQKLAALLKAWRESTDTQARAGIWGEILQIWSEQVFTIGTVANIPQPVIVAKGFHNVPAKGIWSWEPGAHFGLYKPDSFWEENPKELSPVENRLQ</sequence>
<keyword evidence="4" id="KW-0732">Signal</keyword>
<evidence type="ECO:0000313" key="7">
    <source>
        <dbReference type="Proteomes" id="UP001271769"/>
    </source>
</evidence>
<comment type="similarity">
    <text evidence="2">Belongs to the bacterial solute-binding protein 5 family.</text>
</comment>
<proteinExistence type="inferred from homology"/>
<evidence type="ECO:0000313" key="6">
    <source>
        <dbReference type="EMBL" id="MDY0871754.1"/>
    </source>
</evidence>
<evidence type="ECO:0000259" key="5">
    <source>
        <dbReference type="Pfam" id="PF00496"/>
    </source>
</evidence>
<dbReference type="PANTHER" id="PTHR30290:SF62">
    <property type="entry name" value="OLIGOPEPTIDE ABC TRANSPORTER, PERIPLASMIC OLIGOPEPTIDE-BINDING PROTEIN"/>
    <property type="match status" value="1"/>
</dbReference>
<dbReference type="InterPro" id="IPR039424">
    <property type="entry name" value="SBP_5"/>
</dbReference>
<protein>
    <submittedName>
        <fullName evidence="6">ABC transporter substrate-binding protein</fullName>
    </submittedName>
</protein>
<accession>A0ABU5DWR3</accession>
<evidence type="ECO:0000256" key="2">
    <source>
        <dbReference type="ARBA" id="ARBA00005695"/>
    </source>
</evidence>
<keyword evidence="7" id="KW-1185">Reference proteome</keyword>
<evidence type="ECO:0000256" key="1">
    <source>
        <dbReference type="ARBA" id="ARBA00004418"/>
    </source>
</evidence>
<reference evidence="6 7" key="1">
    <citation type="journal article" date="2013" name="Antonie Van Leeuwenhoek">
        <title>Dongia rigui sp. nov., isolated from freshwater of a large wetland in Korea.</title>
        <authorList>
            <person name="Baik K.S."/>
            <person name="Hwang Y.M."/>
            <person name="Choi J.S."/>
            <person name="Kwon J."/>
            <person name="Seong C.N."/>
        </authorList>
    </citation>
    <scope>NUCLEOTIDE SEQUENCE [LARGE SCALE GENOMIC DNA]</scope>
    <source>
        <strain evidence="6 7">04SU4-P</strain>
    </source>
</reference>
<dbReference type="RefSeq" id="WP_320500179.1">
    <property type="nucleotide sequence ID" value="NZ_JAXCLX010000001.1"/>
</dbReference>
<dbReference type="InterPro" id="IPR000914">
    <property type="entry name" value="SBP_5_dom"/>
</dbReference>
<dbReference type="Pfam" id="PF00496">
    <property type="entry name" value="SBP_bac_5"/>
    <property type="match status" value="1"/>
</dbReference>
<organism evidence="6 7">
    <name type="scientific">Dongia rigui</name>
    <dbReference type="NCBI Taxonomy" id="940149"/>
    <lineage>
        <taxon>Bacteria</taxon>
        <taxon>Pseudomonadati</taxon>
        <taxon>Pseudomonadota</taxon>
        <taxon>Alphaproteobacteria</taxon>
        <taxon>Rhodospirillales</taxon>
        <taxon>Dongiaceae</taxon>
        <taxon>Dongia</taxon>
    </lineage>
</organism>
<dbReference type="Gene3D" id="3.40.190.10">
    <property type="entry name" value="Periplasmic binding protein-like II"/>
    <property type="match status" value="1"/>
</dbReference>
<comment type="caution">
    <text evidence="6">The sequence shown here is derived from an EMBL/GenBank/DDBJ whole genome shotgun (WGS) entry which is preliminary data.</text>
</comment>
<dbReference type="Proteomes" id="UP001271769">
    <property type="component" value="Unassembled WGS sequence"/>
</dbReference>
<feature type="domain" description="Solute-binding protein family 5" evidence="5">
    <location>
        <begin position="99"/>
        <end position="522"/>
    </location>
</feature>
<dbReference type="PANTHER" id="PTHR30290">
    <property type="entry name" value="PERIPLASMIC BINDING COMPONENT OF ABC TRANSPORTER"/>
    <property type="match status" value="1"/>
</dbReference>
<feature type="chain" id="PRO_5046275462" evidence="4">
    <location>
        <begin position="24"/>
        <end position="644"/>
    </location>
</feature>
<dbReference type="CDD" id="cd08500">
    <property type="entry name" value="PBP2_NikA_DppA_OppA_like_4"/>
    <property type="match status" value="1"/>
</dbReference>
<gene>
    <name evidence="6" type="ORF">SMD31_07465</name>
</gene>
<comment type="subcellular location">
    <subcellularLocation>
        <location evidence="1">Periplasm</location>
    </subcellularLocation>
</comment>
<dbReference type="SUPFAM" id="SSF53850">
    <property type="entry name" value="Periplasmic binding protein-like II"/>
    <property type="match status" value="1"/>
</dbReference>
<dbReference type="Gene3D" id="3.10.105.10">
    <property type="entry name" value="Dipeptide-binding Protein, Domain 3"/>
    <property type="match status" value="1"/>
</dbReference>
<evidence type="ECO:0000256" key="3">
    <source>
        <dbReference type="SAM" id="MobiDB-lite"/>
    </source>
</evidence>
<evidence type="ECO:0000256" key="4">
    <source>
        <dbReference type="SAM" id="SignalP"/>
    </source>
</evidence>